<comment type="caution">
    <text evidence="1">The sequence shown here is derived from an EMBL/GenBank/DDBJ whole genome shotgun (WGS) entry which is preliminary data.</text>
</comment>
<dbReference type="EMBL" id="VICG01000005">
    <property type="protein sequence ID" value="KAA8572228.1"/>
    <property type="molecule type" value="Genomic_DNA"/>
</dbReference>
<reference evidence="1 2" key="1">
    <citation type="submission" date="2019-06" db="EMBL/GenBank/DDBJ databases">
        <title>Genome Sequence of the Brown Rot Fungal Pathogen Monilinia fructicola.</title>
        <authorList>
            <person name="De Miccolis Angelini R.M."/>
            <person name="Landi L."/>
            <person name="Abate D."/>
            <person name="Pollastro S."/>
            <person name="Romanazzi G."/>
            <person name="Faretra F."/>
        </authorList>
    </citation>
    <scope>NUCLEOTIDE SEQUENCE [LARGE SCALE GENOMIC DNA]</scope>
    <source>
        <strain evidence="1 2">Mfrc123</strain>
    </source>
</reference>
<keyword evidence="2" id="KW-1185">Reference proteome</keyword>
<dbReference type="AlphaFoldDB" id="A0A5M9JRU4"/>
<proteinExistence type="predicted"/>
<dbReference type="Proteomes" id="UP000322873">
    <property type="component" value="Unassembled WGS sequence"/>
</dbReference>
<evidence type="ECO:0000313" key="1">
    <source>
        <dbReference type="EMBL" id="KAA8572228.1"/>
    </source>
</evidence>
<protein>
    <submittedName>
        <fullName evidence="1">Uncharacterized protein</fullName>
    </submittedName>
</protein>
<organism evidence="1 2">
    <name type="scientific">Monilinia fructicola</name>
    <name type="common">Brown rot fungus</name>
    <name type="synonym">Ciboria fructicola</name>
    <dbReference type="NCBI Taxonomy" id="38448"/>
    <lineage>
        <taxon>Eukaryota</taxon>
        <taxon>Fungi</taxon>
        <taxon>Dikarya</taxon>
        <taxon>Ascomycota</taxon>
        <taxon>Pezizomycotina</taxon>
        <taxon>Leotiomycetes</taxon>
        <taxon>Helotiales</taxon>
        <taxon>Sclerotiniaceae</taxon>
        <taxon>Monilinia</taxon>
    </lineage>
</organism>
<gene>
    <name evidence="1" type="ORF">EYC84_002133</name>
</gene>
<evidence type="ECO:0000313" key="2">
    <source>
        <dbReference type="Proteomes" id="UP000322873"/>
    </source>
</evidence>
<name>A0A5M9JRU4_MONFR</name>
<accession>A0A5M9JRU4</accession>
<sequence>MENKTKKKKTKELEALSYYTRAIHHMNNMSRLLKVSPKLFTPLISSSQLILVQHLEIGWNFGLATGYNPRYIHNLVII</sequence>